<evidence type="ECO:0000313" key="2">
    <source>
        <dbReference type="Proteomes" id="UP000186868"/>
    </source>
</evidence>
<accession>A0A1U7HLH4</accession>
<dbReference type="AlphaFoldDB" id="A0A1U7HLH4"/>
<dbReference type="InterPro" id="IPR054053">
    <property type="entry name" value="DUF6887"/>
</dbReference>
<dbReference type="Proteomes" id="UP000186868">
    <property type="component" value="Unassembled WGS sequence"/>
</dbReference>
<dbReference type="EMBL" id="MRCB01000006">
    <property type="protein sequence ID" value="OKH24443.1"/>
    <property type="molecule type" value="Genomic_DNA"/>
</dbReference>
<organism evidence="1 2">
    <name type="scientific">Hydrococcus rivularis NIES-593</name>
    <dbReference type="NCBI Taxonomy" id="1921803"/>
    <lineage>
        <taxon>Bacteria</taxon>
        <taxon>Bacillati</taxon>
        <taxon>Cyanobacteriota</taxon>
        <taxon>Cyanophyceae</taxon>
        <taxon>Pleurocapsales</taxon>
        <taxon>Hydrococcaceae</taxon>
        <taxon>Hydrococcus</taxon>
    </lineage>
</organism>
<keyword evidence="2" id="KW-1185">Reference proteome</keyword>
<dbReference type="RefSeq" id="WP_073598925.1">
    <property type="nucleotide sequence ID" value="NZ_MRCB01000006.1"/>
</dbReference>
<comment type="caution">
    <text evidence="1">The sequence shown here is derived from an EMBL/GenBank/DDBJ whole genome shotgun (WGS) entry which is preliminary data.</text>
</comment>
<dbReference type="OrthoDB" id="428065at2"/>
<evidence type="ECO:0000313" key="1">
    <source>
        <dbReference type="EMBL" id="OKH24443.1"/>
    </source>
</evidence>
<protein>
    <submittedName>
        <fullName evidence="1">Uncharacterized protein</fullName>
    </submittedName>
</protein>
<gene>
    <name evidence="1" type="ORF">NIES593_07115</name>
</gene>
<name>A0A1U7HLH4_9CYAN</name>
<proteinExistence type="predicted"/>
<reference evidence="1 2" key="1">
    <citation type="submission" date="2016-11" db="EMBL/GenBank/DDBJ databases">
        <title>Draft Genome Sequences of Nine Cyanobacterial Strains from Diverse Habitats.</title>
        <authorList>
            <person name="Zhu T."/>
            <person name="Hou S."/>
            <person name="Lu X."/>
            <person name="Hess W.R."/>
        </authorList>
    </citation>
    <scope>NUCLEOTIDE SEQUENCE [LARGE SCALE GENOMIC DNA]</scope>
    <source>
        <strain evidence="1 2">NIES-593</strain>
    </source>
</reference>
<sequence length="67" mass="8072">MTKINYAQMSDRELKRYLLTHRDDLEAFHAYMDRRHSRPRETSITFDDPQWEEKILSAIRAQLSSSD</sequence>
<dbReference type="Pfam" id="PF21826">
    <property type="entry name" value="DUF6887"/>
    <property type="match status" value="1"/>
</dbReference>